<dbReference type="Proteomes" id="UP000715781">
    <property type="component" value="Unassembled WGS sequence"/>
</dbReference>
<dbReference type="SMART" id="SM00260">
    <property type="entry name" value="CheW"/>
    <property type="match status" value="1"/>
</dbReference>
<reference evidence="2" key="1">
    <citation type="submission" date="2021-05" db="EMBL/GenBank/DDBJ databases">
        <authorList>
            <person name="Pietrasiak N."/>
            <person name="Ward R."/>
            <person name="Stajich J.E."/>
            <person name="Kurbessoian T."/>
        </authorList>
    </citation>
    <scope>NUCLEOTIDE SEQUENCE</scope>
    <source>
        <strain evidence="2">JT2-VF2</strain>
    </source>
</reference>
<proteinExistence type="predicted"/>
<accession>A0A951PSW2</accession>
<feature type="domain" description="CheW-like" evidence="1">
    <location>
        <begin position="1"/>
        <end position="150"/>
    </location>
</feature>
<dbReference type="Gene3D" id="2.40.50.180">
    <property type="entry name" value="CheA-289, Domain 4"/>
    <property type="match status" value="1"/>
</dbReference>
<dbReference type="AlphaFoldDB" id="A0A951PSW2"/>
<dbReference type="GO" id="GO:0007165">
    <property type="term" value="P:signal transduction"/>
    <property type="evidence" value="ECO:0007669"/>
    <property type="project" value="InterPro"/>
</dbReference>
<sequence>MLMLLFCIENERYALASDQVLEVIPLVSLRTLPHKPDYFAGIFNYRGQIVPVIDLCQLMHGKSSRDYLSTRIILINYWGNKRDTASEQQASYILGLMAERVVETLHKADVDLVDVNVQMSAVPYLGKMIVDNQGMIQCLRTEYLLSESEQVYFLPESQGNSIS</sequence>
<comment type="caution">
    <text evidence="2">The sequence shown here is derived from an EMBL/GenBank/DDBJ whole genome shotgun (WGS) entry which is preliminary data.</text>
</comment>
<gene>
    <name evidence="2" type="ORF">KME32_00325</name>
</gene>
<dbReference type="PANTHER" id="PTHR22617:SF43">
    <property type="entry name" value="PROTEIN PILI"/>
    <property type="match status" value="1"/>
</dbReference>
<dbReference type="InterPro" id="IPR039315">
    <property type="entry name" value="CheW"/>
</dbReference>
<name>A0A951PSW2_9NOST</name>
<dbReference type="EMBL" id="JAHHHN010000001">
    <property type="protein sequence ID" value="MBW4559599.1"/>
    <property type="molecule type" value="Genomic_DNA"/>
</dbReference>
<organism evidence="2 3">
    <name type="scientific">Mojavia pulchra JT2-VF2</name>
    <dbReference type="NCBI Taxonomy" id="287848"/>
    <lineage>
        <taxon>Bacteria</taxon>
        <taxon>Bacillati</taxon>
        <taxon>Cyanobacteriota</taxon>
        <taxon>Cyanophyceae</taxon>
        <taxon>Nostocales</taxon>
        <taxon>Nostocaceae</taxon>
    </lineage>
</organism>
<dbReference type="SUPFAM" id="SSF50341">
    <property type="entry name" value="CheW-like"/>
    <property type="match status" value="1"/>
</dbReference>
<dbReference type="InterPro" id="IPR036061">
    <property type="entry name" value="CheW-like_dom_sf"/>
</dbReference>
<dbReference type="PROSITE" id="PS50851">
    <property type="entry name" value="CHEW"/>
    <property type="match status" value="1"/>
</dbReference>
<evidence type="ECO:0000259" key="1">
    <source>
        <dbReference type="PROSITE" id="PS50851"/>
    </source>
</evidence>
<reference evidence="2" key="2">
    <citation type="journal article" date="2022" name="Microbiol. Resour. Announc.">
        <title>Metagenome Sequencing to Explore Phylogenomics of Terrestrial Cyanobacteria.</title>
        <authorList>
            <person name="Ward R.D."/>
            <person name="Stajich J.E."/>
            <person name="Johansen J.R."/>
            <person name="Huntemann M."/>
            <person name="Clum A."/>
            <person name="Foster B."/>
            <person name="Foster B."/>
            <person name="Roux S."/>
            <person name="Palaniappan K."/>
            <person name="Varghese N."/>
            <person name="Mukherjee S."/>
            <person name="Reddy T.B.K."/>
            <person name="Daum C."/>
            <person name="Copeland A."/>
            <person name="Chen I.A."/>
            <person name="Ivanova N.N."/>
            <person name="Kyrpides N.C."/>
            <person name="Shapiro N."/>
            <person name="Eloe-Fadrosh E.A."/>
            <person name="Pietrasiak N."/>
        </authorList>
    </citation>
    <scope>NUCLEOTIDE SEQUENCE</scope>
    <source>
        <strain evidence="2">JT2-VF2</strain>
    </source>
</reference>
<dbReference type="Gene3D" id="2.30.30.40">
    <property type="entry name" value="SH3 Domains"/>
    <property type="match status" value="1"/>
</dbReference>
<dbReference type="InterPro" id="IPR002545">
    <property type="entry name" value="CheW-lke_dom"/>
</dbReference>
<dbReference type="PANTHER" id="PTHR22617">
    <property type="entry name" value="CHEMOTAXIS SENSOR HISTIDINE KINASE-RELATED"/>
    <property type="match status" value="1"/>
</dbReference>
<evidence type="ECO:0000313" key="3">
    <source>
        <dbReference type="Proteomes" id="UP000715781"/>
    </source>
</evidence>
<dbReference type="GO" id="GO:0005829">
    <property type="term" value="C:cytosol"/>
    <property type="evidence" value="ECO:0007669"/>
    <property type="project" value="TreeGrafter"/>
</dbReference>
<evidence type="ECO:0000313" key="2">
    <source>
        <dbReference type="EMBL" id="MBW4559599.1"/>
    </source>
</evidence>
<dbReference type="Pfam" id="PF01584">
    <property type="entry name" value="CheW"/>
    <property type="match status" value="1"/>
</dbReference>
<protein>
    <submittedName>
        <fullName evidence="2">Chemotaxis protein CheW</fullName>
    </submittedName>
</protein>
<dbReference type="GO" id="GO:0006935">
    <property type="term" value="P:chemotaxis"/>
    <property type="evidence" value="ECO:0007669"/>
    <property type="project" value="InterPro"/>
</dbReference>